<keyword evidence="2" id="KW-1185">Reference proteome</keyword>
<dbReference type="Proteomes" id="UP000000637">
    <property type="component" value="Chromosome"/>
</dbReference>
<reference evidence="1 2" key="1">
    <citation type="journal article" date="2006" name="PLoS Genet.">
        <title>Secrets of soil survival revealed by the genome sequence of Arthrobacter aurescens TC1.</title>
        <authorList>
            <person name="Mongodin E.F."/>
            <person name="Shapir N."/>
            <person name="Daugherty S.C."/>
            <person name="DeBoy R.T."/>
            <person name="Emerson J.B."/>
            <person name="Shvartzbeyn A."/>
            <person name="Radune D."/>
            <person name="Vamathevan J."/>
            <person name="Riggs F."/>
            <person name="Grinberg V."/>
            <person name="Khouri H."/>
            <person name="Wackett L.P."/>
            <person name="Nelson K.E."/>
            <person name="Sadowsky M.J."/>
        </authorList>
    </citation>
    <scope>NUCLEOTIDE SEQUENCE [LARGE SCALE GENOMIC DNA]</scope>
    <source>
        <strain evidence="1 2">TC1</strain>
    </source>
</reference>
<protein>
    <recommendedName>
        <fullName evidence="3">Phosphoglycerate mutase family protein</fullName>
    </recommendedName>
</protein>
<evidence type="ECO:0000313" key="1">
    <source>
        <dbReference type="EMBL" id="ABM09168.1"/>
    </source>
</evidence>
<gene>
    <name evidence="1" type="ordered locus">AAur_1471</name>
</gene>
<dbReference type="OrthoDB" id="5449373at2"/>
<dbReference type="InterPro" id="IPR013078">
    <property type="entry name" value="His_Pase_superF_clade-1"/>
</dbReference>
<proteinExistence type="predicted"/>
<name>A1R4T3_PAEAT</name>
<dbReference type="KEGG" id="aau:AAur_1471"/>
<dbReference type="Gene3D" id="3.40.50.1240">
    <property type="entry name" value="Phosphoglycerate mutase-like"/>
    <property type="match status" value="1"/>
</dbReference>
<dbReference type="HOGENOM" id="CLU_033323_3_1_11"/>
<accession>A1R4T3</accession>
<dbReference type="PROSITE" id="PS00175">
    <property type="entry name" value="PG_MUTASE"/>
    <property type="match status" value="1"/>
</dbReference>
<dbReference type="InterPro" id="IPR052765">
    <property type="entry name" value="PGM-Related"/>
</dbReference>
<evidence type="ECO:0000313" key="2">
    <source>
        <dbReference type="Proteomes" id="UP000000637"/>
    </source>
</evidence>
<dbReference type="EMBL" id="CP000474">
    <property type="protein sequence ID" value="ABM09168.1"/>
    <property type="molecule type" value="Genomic_DNA"/>
</dbReference>
<dbReference type="eggNOG" id="COG0406">
    <property type="taxonomic scope" value="Bacteria"/>
</dbReference>
<dbReference type="STRING" id="290340.AAur_1471"/>
<dbReference type="CDD" id="cd07067">
    <property type="entry name" value="HP_PGM_like"/>
    <property type="match status" value="1"/>
</dbReference>
<dbReference type="InterPro" id="IPR001345">
    <property type="entry name" value="PG/BPGM_mutase_AS"/>
</dbReference>
<dbReference type="AlphaFoldDB" id="A1R4T3"/>
<evidence type="ECO:0008006" key="3">
    <source>
        <dbReference type="Google" id="ProtNLM"/>
    </source>
</evidence>
<dbReference type="GO" id="GO:0003824">
    <property type="term" value="F:catalytic activity"/>
    <property type="evidence" value="ECO:0007669"/>
    <property type="project" value="InterPro"/>
</dbReference>
<dbReference type="PANTHER" id="PTHR46192">
    <property type="entry name" value="BROAD-RANGE ACID PHOSPHATASE DET1"/>
    <property type="match status" value="1"/>
</dbReference>
<dbReference type="InterPro" id="IPR029033">
    <property type="entry name" value="His_PPase_superfam"/>
</dbReference>
<dbReference type="Pfam" id="PF00300">
    <property type="entry name" value="His_Phos_1"/>
    <property type="match status" value="1"/>
</dbReference>
<organism evidence="1 2">
    <name type="scientific">Paenarthrobacter aurescens (strain TC1)</name>
    <dbReference type="NCBI Taxonomy" id="290340"/>
    <lineage>
        <taxon>Bacteria</taxon>
        <taxon>Bacillati</taxon>
        <taxon>Actinomycetota</taxon>
        <taxon>Actinomycetes</taxon>
        <taxon>Micrococcales</taxon>
        <taxon>Micrococcaceae</taxon>
        <taxon>Paenarthrobacter</taxon>
    </lineage>
</organism>
<dbReference type="SMART" id="SM00855">
    <property type="entry name" value="PGAM"/>
    <property type="match status" value="1"/>
</dbReference>
<dbReference type="SUPFAM" id="SSF53254">
    <property type="entry name" value="Phosphoglycerate mutase-like"/>
    <property type="match status" value="1"/>
</dbReference>
<sequence>MYLSCPHYLPLCREAHTSPDHAWRPPMLGGMGAPERIFMIRHGQSAANADTSIYNRVPDYRIPLTDSGVEQARIAGEDLRRKLDGEQVCVYVSPYLRAYQTLEAMNLGPLIERVIEEPRLREQDWANFQIAGEIEDQKELRNLYGHFFYRFREGESGSDVYDRVSSFMETLYRHWQKPTYAPNTLLVTHGLTMRLFCMRWFHWTVEYFESLNNPDNAELRTLIKNDDGQYSLDVPFSQWVPREVDDSVLHAPRMRF</sequence>